<gene>
    <name evidence="2" type="ORF">FN846DRAFT_891859</name>
</gene>
<organism evidence="2 3">
    <name type="scientific">Sphaerosporella brunnea</name>
    <dbReference type="NCBI Taxonomy" id="1250544"/>
    <lineage>
        <taxon>Eukaryota</taxon>
        <taxon>Fungi</taxon>
        <taxon>Dikarya</taxon>
        <taxon>Ascomycota</taxon>
        <taxon>Pezizomycotina</taxon>
        <taxon>Pezizomycetes</taxon>
        <taxon>Pezizales</taxon>
        <taxon>Pyronemataceae</taxon>
        <taxon>Sphaerosporella</taxon>
    </lineage>
</organism>
<evidence type="ECO:0000256" key="1">
    <source>
        <dbReference type="SAM" id="MobiDB-lite"/>
    </source>
</evidence>
<feature type="compositionally biased region" description="Polar residues" evidence="1">
    <location>
        <begin position="1"/>
        <end position="10"/>
    </location>
</feature>
<comment type="caution">
    <text evidence="2">The sequence shown here is derived from an EMBL/GenBank/DDBJ whole genome shotgun (WGS) entry which is preliminary data.</text>
</comment>
<evidence type="ECO:0000313" key="2">
    <source>
        <dbReference type="EMBL" id="KAA8901364.1"/>
    </source>
</evidence>
<dbReference type="Proteomes" id="UP000326924">
    <property type="component" value="Unassembled WGS sequence"/>
</dbReference>
<dbReference type="EMBL" id="VXIS01000145">
    <property type="protein sequence ID" value="KAA8901364.1"/>
    <property type="molecule type" value="Genomic_DNA"/>
</dbReference>
<keyword evidence="3" id="KW-1185">Reference proteome</keyword>
<sequence>MPVIASNTRPTRAGCPPQSAGSFIEMNRVGKVIKAPPAKTLTRKPKKVASDDEYEPQPVADGEGEVEVPESQTFTALEQKIKDLKKKTASKNYAETFSSKAKAREETLFKSLKQRQQTMTKSSEKASMEIVALIQEAIEDENPLGDFHASLISMMNELTDKHKPLQAAIQSALSNDLIVGENWRQDGEDAIEQISLYSSKAMEAIYELMEGAEDGHSEDDDSDGPWAKRVKISEKGVSKALSMVPIPDKLSGDWHDFGGMGRRSPKVQLG</sequence>
<accession>A0A5J5ET14</accession>
<name>A0A5J5ET14_9PEZI</name>
<proteinExistence type="predicted"/>
<evidence type="ECO:0000313" key="3">
    <source>
        <dbReference type="Proteomes" id="UP000326924"/>
    </source>
</evidence>
<dbReference type="AlphaFoldDB" id="A0A5J5ET14"/>
<feature type="region of interest" description="Disordered" evidence="1">
    <location>
        <begin position="35"/>
        <end position="70"/>
    </location>
</feature>
<protein>
    <submittedName>
        <fullName evidence="2">Uncharacterized protein</fullName>
    </submittedName>
</protein>
<dbReference type="OrthoDB" id="5391632at2759"/>
<feature type="region of interest" description="Disordered" evidence="1">
    <location>
        <begin position="1"/>
        <end position="22"/>
    </location>
</feature>
<reference evidence="2 3" key="1">
    <citation type="submission" date="2019-09" db="EMBL/GenBank/DDBJ databases">
        <title>Draft genome of the ectomycorrhizal ascomycete Sphaerosporella brunnea.</title>
        <authorList>
            <consortium name="DOE Joint Genome Institute"/>
            <person name="Benucci G.M."/>
            <person name="Marozzi G."/>
            <person name="Antonielli L."/>
            <person name="Sanchez S."/>
            <person name="Marco P."/>
            <person name="Wang X."/>
            <person name="Falini L.B."/>
            <person name="Barry K."/>
            <person name="Haridas S."/>
            <person name="Lipzen A."/>
            <person name="Labutti K."/>
            <person name="Grigoriev I.V."/>
            <person name="Murat C."/>
            <person name="Martin F."/>
            <person name="Albertini E."/>
            <person name="Donnini D."/>
            <person name="Bonito G."/>
        </authorList>
    </citation>
    <scope>NUCLEOTIDE SEQUENCE [LARGE SCALE GENOMIC DNA]</scope>
    <source>
        <strain evidence="2 3">Sb_GMNB300</strain>
    </source>
</reference>
<dbReference type="InParanoid" id="A0A5J5ET14"/>